<evidence type="ECO:0000313" key="2">
    <source>
        <dbReference type="EMBL" id="MBB4841292.1"/>
    </source>
</evidence>
<organism evidence="2 3">
    <name type="scientific">Sphingomonas kyeonggiensis</name>
    <dbReference type="NCBI Taxonomy" id="1268553"/>
    <lineage>
        <taxon>Bacteria</taxon>
        <taxon>Pseudomonadati</taxon>
        <taxon>Pseudomonadota</taxon>
        <taxon>Alphaproteobacteria</taxon>
        <taxon>Sphingomonadales</taxon>
        <taxon>Sphingomonadaceae</taxon>
        <taxon>Sphingomonas</taxon>
    </lineage>
</organism>
<name>A0A7W7NUT5_9SPHN</name>
<dbReference type="SUPFAM" id="SSF53474">
    <property type="entry name" value="alpha/beta-Hydrolases"/>
    <property type="match status" value="1"/>
</dbReference>
<dbReference type="EMBL" id="JACHLN010000005">
    <property type="protein sequence ID" value="MBB4841292.1"/>
    <property type="molecule type" value="Genomic_DNA"/>
</dbReference>
<dbReference type="AlphaFoldDB" id="A0A7W7NUT5"/>
<keyword evidence="3" id="KW-1185">Reference proteome</keyword>
<dbReference type="PANTHER" id="PTHR37017">
    <property type="entry name" value="AB HYDROLASE-1 DOMAIN-CONTAINING PROTEIN-RELATED"/>
    <property type="match status" value="1"/>
</dbReference>
<reference evidence="2 3" key="1">
    <citation type="submission" date="2020-08" db="EMBL/GenBank/DDBJ databases">
        <title>Functional genomics of gut bacteria from endangered species of beetles.</title>
        <authorList>
            <person name="Carlos-Shanley C."/>
        </authorList>
    </citation>
    <scope>NUCLEOTIDE SEQUENCE [LARGE SCALE GENOMIC DNA]</scope>
    <source>
        <strain evidence="2 3">S00224</strain>
    </source>
</reference>
<dbReference type="InterPro" id="IPR000073">
    <property type="entry name" value="AB_hydrolase_1"/>
</dbReference>
<evidence type="ECO:0000313" key="3">
    <source>
        <dbReference type="Proteomes" id="UP000575241"/>
    </source>
</evidence>
<evidence type="ECO:0000259" key="1">
    <source>
        <dbReference type="Pfam" id="PF12697"/>
    </source>
</evidence>
<accession>A0A7W7NUT5</accession>
<protein>
    <submittedName>
        <fullName evidence="2">Pimeloyl-ACP methyl ester carboxylesterase</fullName>
    </submittedName>
</protein>
<dbReference type="Pfam" id="PF12697">
    <property type="entry name" value="Abhydrolase_6"/>
    <property type="match status" value="1"/>
</dbReference>
<proteinExistence type="predicted"/>
<dbReference type="Gene3D" id="3.40.50.1820">
    <property type="entry name" value="alpha/beta hydrolase"/>
    <property type="match status" value="1"/>
</dbReference>
<dbReference type="Proteomes" id="UP000575241">
    <property type="component" value="Unassembled WGS sequence"/>
</dbReference>
<feature type="domain" description="AB hydrolase-1" evidence="1">
    <location>
        <begin position="22"/>
        <end position="233"/>
    </location>
</feature>
<dbReference type="InterPro" id="IPR029058">
    <property type="entry name" value="AB_hydrolase_fold"/>
</dbReference>
<dbReference type="PANTHER" id="PTHR37017:SF11">
    <property type="entry name" value="ESTERASE_LIPASE_THIOESTERASE DOMAIN-CONTAINING PROTEIN"/>
    <property type="match status" value="1"/>
</dbReference>
<comment type="caution">
    <text evidence="2">The sequence shown here is derived from an EMBL/GenBank/DDBJ whole genome shotgun (WGS) entry which is preliminary data.</text>
</comment>
<dbReference type="RefSeq" id="WP_221416617.1">
    <property type="nucleotide sequence ID" value="NZ_JACHLN010000005.1"/>
</dbReference>
<gene>
    <name evidence="2" type="ORF">HNP52_004394</name>
</gene>
<sequence length="244" mass="25618">MTLATISTTAAEAASPTKPVTIVLVHGAFVDASGWKAVYDILTGDGYEVLIVQNPTITLEGDVAATKRVIAGATRPVLLVGHSYGGAVITEAGVDPKVKSLAYIAAFAPDVGESVFELATRAVPGESGPPLLPPNDGFIIVDPVKFPTSFAPDVDPAITRFMAAAQVPWGLGAVQPKLTVAAWRNKPASFMLTTDDRMVSPVTQRFMATRANANLVEIKSSHAVMLSHPRDVALFLEKTAAAIK</sequence>
<dbReference type="InterPro" id="IPR052897">
    <property type="entry name" value="Sec-Metab_Biosynth_Hydrolase"/>
</dbReference>